<evidence type="ECO:0000313" key="2">
    <source>
        <dbReference type="Proteomes" id="UP001430377"/>
    </source>
</evidence>
<dbReference type="Proteomes" id="UP001430377">
    <property type="component" value="Unassembled WGS sequence"/>
</dbReference>
<dbReference type="GeneID" id="73616544"/>
<gene>
    <name evidence="1" type="ORF">EGH21_18065</name>
</gene>
<dbReference type="EMBL" id="RKLR01000009">
    <property type="protein sequence ID" value="MBX0324936.1"/>
    <property type="molecule type" value="Genomic_DNA"/>
</dbReference>
<dbReference type="AlphaFoldDB" id="A0AAW4PUQ7"/>
<reference evidence="1 2" key="1">
    <citation type="submission" date="2021-06" db="EMBL/GenBank/DDBJ databases">
        <title>Halomicroarcula sp. a new haloarchaeum isolated from saline soil.</title>
        <authorList>
            <person name="Duran-Viseras A."/>
            <person name="Sanchez-Porro C."/>
            <person name="Ventosa A."/>
        </authorList>
    </citation>
    <scope>NUCLEOTIDE SEQUENCE [LARGE SCALE GENOMIC DNA]</scope>
    <source>
        <strain evidence="1 2">F13</strain>
    </source>
</reference>
<accession>A0AAW4PUQ7</accession>
<proteinExistence type="predicted"/>
<sequence length="86" mass="9594">MIESDDSGRLIEIFVPIQQVDLTNEILEDPLPTMSVLLCTGNEIGGMFFRTLLLWTHEVLAQPLVVGASDPNPYPVSDRPLVIRVF</sequence>
<protein>
    <submittedName>
        <fullName evidence="1">Uncharacterized protein</fullName>
    </submittedName>
</protein>
<organism evidence="1 2">
    <name type="scientific">Haloarcula rubra</name>
    <dbReference type="NCBI Taxonomy" id="2487747"/>
    <lineage>
        <taxon>Archaea</taxon>
        <taxon>Methanobacteriati</taxon>
        <taxon>Methanobacteriota</taxon>
        <taxon>Stenosarchaea group</taxon>
        <taxon>Halobacteria</taxon>
        <taxon>Halobacteriales</taxon>
        <taxon>Haloarculaceae</taxon>
        <taxon>Haloarcula</taxon>
    </lineage>
</organism>
<dbReference type="RefSeq" id="WP_220619823.1">
    <property type="nucleotide sequence ID" value="NZ_RKLR01000009.1"/>
</dbReference>
<evidence type="ECO:0000313" key="1">
    <source>
        <dbReference type="EMBL" id="MBX0324936.1"/>
    </source>
</evidence>
<comment type="caution">
    <text evidence="1">The sequence shown here is derived from an EMBL/GenBank/DDBJ whole genome shotgun (WGS) entry which is preliminary data.</text>
</comment>
<keyword evidence="2" id="KW-1185">Reference proteome</keyword>
<name>A0AAW4PUQ7_9EURY</name>